<comment type="caution">
    <text evidence="2">The sequence shown here is derived from an EMBL/GenBank/DDBJ whole genome shotgun (WGS) entry which is preliminary data.</text>
</comment>
<feature type="region of interest" description="Disordered" evidence="1">
    <location>
        <begin position="18"/>
        <end position="80"/>
    </location>
</feature>
<feature type="compositionally biased region" description="Basic and acidic residues" evidence="1">
    <location>
        <begin position="28"/>
        <end position="41"/>
    </location>
</feature>
<dbReference type="Proteomes" id="UP001221413">
    <property type="component" value="Unassembled WGS sequence"/>
</dbReference>
<accession>A0AAD6NL08</accession>
<evidence type="ECO:0000256" key="1">
    <source>
        <dbReference type="SAM" id="MobiDB-lite"/>
    </source>
</evidence>
<feature type="compositionally biased region" description="Acidic residues" evidence="1">
    <location>
        <begin position="58"/>
        <end position="70"/>
    </location>
</feature>
<name>A0AAD6NL08_DREDA</name>
<gene>
    <name evidence="2" type="ORF">Dda_2922</name>
</gene>
<proteinExistence type="predicted"/>
<feature type="compositionally biased region" description="Basic and acidic residues" evidence="1">
    <location>
        <begin position="71"/>
        <end position="80"/>
    </location>
</feature>
<dbReference type="EMBL" id="JAQGDS010000003">
    <property type="protein sequence ID" value="KAJ6262117.1"/>
    <property type="molecule type" value="Genomic_DNA"/>
</dbReference>
<evidence type="ECO:0000313" key="2">
    <source>
        <dbReference type="EMBL" id="KAJ6262117.1"/>
    </source>
</evidence>
<organism evidence="2 3">
    <name type="scientific">Drechslerella dactyloides</name>
    <name type="common">Nematode-trapping fungus</name>
    <name type="synonym">Arthrobotrys dactyloides</name>
    <dbReference type="NCBI Taxonomy" id="74499"/>
    <lineage>
        <taxon>Eukaryota</taxon>
        <taxon>Fungi</taxon>
        <taxon>Dikarya</taxon>
        <taxon>Ascomycota</taxon>
        <taxon>Pezizomycotina</taxon>
        <taxon>Orbiliomycetes</taxon>
        <taxon>Orbiliales</taxon>
        <taxon>Orbiliaceae</taxon>
        <taxon>Drechslerella</taxon>
    </lineage>
</organism>
<reference evidence="2" key="1">
    <citation type="submission" date="2023-01" db="EMBL/GenBank/DDBJ databases">
        <title>The chitinases involved in constricting ring structure development in the nematode-trapping fungus Drechslerella dactyloides.</title>
        <authorList>
            <person name="Wang R."/>
            <person name="Zhang L."/>
            <person name="Tang P."/>
            <person name="Li S."/>
            <person name="Liang L."/>
        </authorList>
    </citation>
    <scope>NUCLEOTIDE SEQUENCE</scope>
    <source>
        <strain evidence="2">YMF1.00031</strain>
    </source>
</reference>
<protein>
    <submittedName>
        <fullName evidence="2">Uncharacterized protein</fullName>
    </submittedName>
</protein>
<dbReference type="AlphaFoldDB" id="A0AAD6NL08"/>
<keyword evidence="3" id="KW-1185">Reference proteome</keyword>
<sequence length="80" mass="8887">MRQIGGPYEQKWFWNKFDRSGGTADMQQQDKDGIAIRDHDGGSTGVKQGRQAAGAAWQDEDEGGEEDENEKEEKNKKASG</sequence>
<evidence type="ECO:0000313" key="3">
    <source>
        <dbReference type="Proteomes" id="UP001221413"/>
    </source>
</evidence>